<dbReference type="GO" id="GO:0046872">
    <property type="term" value="F:metal ion binding"/>
    <property type="evidence" value="ECO:0007669"/>
    <property type="project" value="UniProtKB-KW"/>
</dbReference>
<evidence type="ECO:0000256" key="4">
    <source>
        <dbReference type="ARBA" id="ARBA00022695"/>
    </source>
</evidence>
<dbReference type="InterPro" id="IPR001667">
    <property type="entry name" value="DDH_dom"/>
</dbReference>
<dbReference type="EMBL" id="CP035807">
    <property type="protein sequence ID" value="QEN05119.1"/>
    <property type="molecule type" value="Genomic_DNA"/>
</dbReference>
<accession>A0A5C1QDR3</accession>
<dbReference type="GO" id="GO:0008033">
    <property type="term" value="P:tRNA processing"/>
    <property type="evidence" value="ECO:0007669"/>
    <property type="project" value="UniProtKB-KW"/>
</dbReference>
<evidence type="ECO:0000256" key="1">
    <source>
        <dbReference type="ARBA" id="ARBA00001946"/>
    </source>
</evidence>
<name>A0A5C1QDR3_9SPIO</name>
<dbReference type="Gene3D" id="3.10.580.10">
    <property type="entry name" value="CBS-domain"/>
    <property type="match status" value="1"/>
</dbReference>
<evidence type="ECO:0000256" key="2">
    <source>
        <dbReference type="ARBA" id="ARBA00007265"/>
    </source>
</evidence>
<dbReference type="PROSITE" id="PS51371">
    <property type="entry name" value="CBS"/>
    <property type="match status" value="2"/>
</dbReference>
<evidence type="ECO:0000256" key="5">
    <source>
        <dbReference type="ARBA" id="ARBA00022723"/>
    </source>
</evidence>
<dbReference type="Pfam" id="PF00571">
    <property type="entry name" value="CBS"/>
    <property type="match status" value="2"/>
</dbReference>
<evidence type="ECO:0000256" key="7">
    <source>
        <dbReference type="ARBA" id="ARBA00022842"/>
    </source>
</evidence>
<dbReference type="InterPro" id="IPR038763">
    <property type="entry name" value="DHH_sf"/>
</dbReference>
<dbReference type="GO" id="GO:0016779">
    <property type="term" value="F:nucleotidyltransferase activity"/>
    <property type="evidence" value="ECO:0007669"/>
    <property type="project" value="UniProtKB-KW"/>
</dbReference>
<dbReference type="PANTHER" id="PTHR47788">
    <property type="entry name" value="POLYA POLYMERASE"/>
    <property type="match status" value="1"/>
</dbReference>
<protein>
    <submittedName>
        <fullName evidence="11">CBS domain-containing protein</fullName>
    </submittedName>
</protein>
<dbReference type="OrthoDB" id="9805698at2"/>
<keyword evidence="6" id="KW-0547">Nucleotide-binding</keyword>
<keyword evidence="8" id="KW-0694">RNA-binding</keyword>
<dbReference type="InterPro" id="IPR046342">
    <property type="entry name" value="CBS_dom_sf"/>
</dbReference>
<keyword evidence="4" id="KW-0808">Transferase</keyword>
<dbReference type="SUPFAM" id="SSF64182">
    <property type="entry name" value="DHH phosphoesterases"/>
    <property type="match status" value="1"/>
</dbReference>
<evidence type="ECO:0000259" key="10">
    <source>
        <dbReference type="PROSITE" id="PS51371"/>
    </source>
</evidence>
<reference evidence="11 12" key="2">
    <citation type="submission" date="2019-09" db="EMBL/GenBank/DDBJ databases">
        <title>Complete Genome Sequence and Methylome Analysis of free living Spirochaetas.</title>
        <authorList>
            <person name="Leshcheva N."/>
            <person name="Mikheeva N."/>
        </authorList>
    </citation>
    <scope>NUCLEOTIDE SEQUENCE [LARGE SCALE GENOMIC DNA]</scope>
    <source>
        <strain evidence="11 12">P</strain>
    </source>
</reference>
<dbReference type="InterPro" id="IPR052390">
    <property type="entry name" value="tRNA_nt/polyA_polymerase"/>
</dbReference>
<reference evidence="11 12" key="1">
    <citation type="submission" date="2019-02" db="EMBL/GenBank/DDBJ databases">
        <authorList>
            <person name="Fomenkov A."/>
            <person name="Dubinina G."/>
            <person name="Grabovich M."/>
            <person name="Vincze T."/>
            <person name="Roberts R.J."/>
        </authorList>
    </citation>
    <scope>NUCLEOTIDE SEQUENCE [LARGE SCALE GENOMIC DNA]</scope>
    <source>
        <strain evidence="11 12">P</strain>
    </source>
</reference>
<keyword evidence="7" id="KW-0460">Magnesium</keyword>
<gene>
    <name evidence="11" type="ORF">EW093_10485</name>
</gene>
<dbReference type="SMART" id="SM00116">
    <property type="entry name" value="CBS"/>
    <property type="match status" value="2"/>
</dbReference>
<evidence type="ECO:0000256" key="9">
    <source>
        <dbReference type="PROSITE-ProRule" id="PRU00703"/>
    </source>
</evidence>
<evidence type="ECO:0000313" key="12">
    <source>
        <dbReference type="Proteomes" id="UP000323824"/>
    </source>
</evidence>
<dbReference type="AlphaFoldDB" id="A0A5C1QDR3"/>
<keyword evidence="3" id="KW-0819">tRNA processing</keyword>
<dbReference type="Gene3D" id="3.90.1640.10">
    <property type="entry name" value="inorganic pyrophosphatase (n-terminal core)"/>
    <property type="match status" value="1"/>
</dbReference>
<dbReference type="Gene3D" id="3.10.310.30">
    <property type="match status" value="1"/>
</dbReference>
<sequence>MNIIVGHSNMDLDCIGSMVLAGYLYPDYTIIRSRLVHPVAKNVLNLYKNQLNFQYGKILKGEHIEKVVVVDTRTSNRIKEYFEFADYNIGDVEEVIIYDHHEADCCDIEKAILKTEAIGANVSIMVKELIKEDITITPEDATIALAGVYADTGSFTFDSTTSDDLNAASWLISQGAKLGIVRKLLKPMKEESQIDLFHNVMNKLEVKKILGHYILLSYIEIPKHEPGIGAVVEKIMDVENPDAFFLIVGIVKGNQTLIIGRSQKQSINISKLLKTYGGGGHTMAGSAKVKELYSLSFLDEFVWYLRCSLIPSISAGSLMTDNVFTINENATLMDASIYLEQIEHTGCPVVNRNSELVGVITLRDISKGRMSDLMMSPVKSYMARKVETFTIDSSVRDIEKTFFSKNIGHIPVVKNKKVVGIVTRQDFLDHINEARK</sequence>
<dbReference type="Proteomes" id="UP000323824">
    <property type="component" value="Chromosome"/>
</dbReference>
<dbReference type="KEGG" id="sper:EW093_10485"/>
<dbReference type="GO" id="GO:0003723">
    <property type="term" value="F:RNA binding"/>
    <property type="evidence" value="ECO:0007669"/>
    <property type="project" value="UniProtKB-KW"/>
</dbReference>
<dbReference type="SUPFAM" id="SSF54631">
    <property type="entry name" value="CBS-domain pair"/>
    <property type="match status" value="1"/>
</dbReference>
<comment type="cofactor">
    <cofactor evidence="1">
        <name>Mg(2+)</name>
        <dbReference type="ChEBI" id="CHEBI:18420"/>
    </cofactor>
</comment>
<organism evidence="11 12">
    <name type="scientific">Thiospirochaeta perfilievii</name>
    <dbReference type="NCBI Taxonomy" id="252967"/>
    <lineage>
        <taxon>Bacteria</taxon>
        <taxon>Pseudomonadati</taxon>
        <taxon>Spirochaetota</taxon>
        <taxon>Spirochaetia</taxon>
        <taxon>Spirochaetales</taxon>
        <taxon>Spirochaetaceae</taxon>
        <taxon>Thiospirochaeta</taxon>
    </lineage>
</organism>
<evidence type="ECO:0000256" key="3">
    <source>
        <dbReference type="ARBA" id="ARBA00022694"/>
    </source>
</evidence>
<dbReference type="InterPro" id="IPR000644">
    <property type="entry name" value="CBS_dom"/>
</dbReference>
<evidence type="ECO:0000256" key="8">
    <source>
        <dbReference type="ARBA" id="ARBA00022884"/>
    </source>
</evidence>
<keyword evidence="12" id="KW-1185">Reference proteome</keyword>
<feature type="domain" description="CBS" evidence="10">
    <location>
        <begin position="319"/>
        <end position="378"/>
    </location>
</feature>
<keyword evidence="4" id="KW-0548">Nucleotidyltransferase</keyword>
<comment type="similarity">
    <text evidence="2">Belongs to the tRNA nucleotidyltransferase/poly(A) polymerase family.</text>
</comment>
<dbReference type="Pfam" id="PF01368">
    <property type="entry name" value="DHH"/>
    <property type="match status" value="1"/>
</dbReference>
<keyword evidence="9" id="KW-0129">CBS domain</keyword>
<dbReference type="RefSeq" id="WP_149568360.1">
    <property type="nucleotide sequence ID" value="NZ_CP035807.1"/>
</dbReference>
<evidence type="ECO:0000256" key="6">
    <source>
        <dbReference type="ARBA" id="ARBA00022741"/>
    </source>
</evidence>
<dbReference type="PANTHER" id="PTHR47788:SF1">
    <property type="entry name" value="A-ADDING TRNA NUCLEOTIDYLTRANSFERASE"/>
    <property type="match status" value="1"/>
</dbReference>
<keyword evidence="5" id="KW-0479">Metal-binding</keyword>
<feature type="domain" description="CBS" evidence="10">
    <location>
        <begin position="382"/>
        <end position="436"/>
    </location>
</feature>
<dbReference type="GO" id="GO:0000166">
    <property type="term" value="F:nucleotide binding"/>
    <property type="evidence" value="ECO:0007669"/>
    <property type="project" value="UniProtKB-KW"/>
</dbReference>
<proteinExistence type="inferred from homology"/>
<evidence type="ECO:0000313" key="11">
    <source>
        <dbReference type="EMBL" id="QEN05119.1"/>
    </source>
</evidence>